<feature type="transmembrane region" description="Helical" evidence="6">
    <location>
        <begin position="34"/>
        <end position="55"/>
    </location>
</feature>
<feature type="transmembrane region" description="Helical" evidence="6">
    <location>
        <begin position="909"/>
        <end position="929"/>
    </location>
</feature>
<dbReference type="OrthoDB" id="1684102at2759"/>
<dbReference type="PANTHER" id="PTHR22950:SF494">
    <property type="entry name" value="GH04538P"/>
    <property type="match status" value="1"/>
</dbReference>
<evidence type="ECO:0000256" key="1">
    <source>
        <dbReference type="ARBA" id="ARBA00004141"/>
    </source>
</evidence>
<evidence type="ECO:0000259" key="7">
    <source>
        <dbReference type="Pfam" id="PF01490"/>
    </source>
</evidence>
<feature type="transmembrane region" description="Helical" evidence="6">
    <location>
        <begin position="260"/>
        <end position="281"/>
    </location>
</feature>
<name>A0A232F2B6_9HYME</name>
<accession>A0A232F2B6</accession>
<dbReference type="GO" id="GO:0005774">
    <property type="term" value="C:vacuolar membrane"/>
    <property type="evidence" value="ECO:0007669"/>
    <property type="project" value="TreeGrafter"/>
</dbReference>
<feature type="transmembrane region" description="Helical" evidence="6">
    <location>
        <begin position="164"/>
        <end position="181"/>
    </location>
</feature>
<feature type="transmembrane region" description="Helical" evidence="6">
    <location>
        <begin position="950"/>
        <end position="975"/>
    </location>
</feature>
<evidence type="ECO:0000256" key="6">
    <source>
        <dbReference type="SAM" id="Phobius"/>
    </source>
</evidence>
<evidence type="ECO:0000256" key="4">
    <source>
        <dbReference type="ARBA" id="ARBA00023136"/>
    </source>
</evidence>
<feature type="domain" description="Amino acid transporter transmembrane" evidence="7">
    <location>
        <begin position="31"/>
        <end position="425"/>
    </location>
</feature>
<proteinExistence type="predicted"/>
<feature type="region of interest" description="Disordered" evidence="5">
    <location>
        <begin position="1"/>
        <end position="26"/>
    </location>
</feature>
<gene>
    <name evidence="8" type="ORF">TSAR_004908</name>
</gene>
<feature type="transmembrane region" description="Helical" evidence="6">
    <location>
        <begin position="186"/>
        <end position="208"/>
    </location>
</feature>
<feature type="transmembrane region" description="Helical" evidence="6">
    <location>
        <begin position="367"/>
        <end position="390"/>
    </location>
</feature>
<dbReference type="InterPro" id="IPR013057">
    <property type="entry name" value="AA_transpt_TM"/>
</dbReference>
<comment type="subcellular location">
    <subcellularLocation>
        <location evidence="1">Membrane</location>
        <topology evidence="1">Multi-pass membrane protein</topology>
    </subcellularLocation>
</comment>
<feature type="transmembrane region" description="Helical" evidence="6">
    <location>
        <begin position="662"/>
        <end position="686"/>
    </location>
</feature>
<feature type="transmembrane region" description="Helical" evidence="6">
    <location>
        <begin position="698"/>
        <end position="715"/>
    </location>
</feature>
<dbReference type="EMBL" id="NNAY01001207">
    <property type="protein sequence ID" value="OXU24732.1"/>
    <property type="molecule type" value="Genomic_DNA"/>
</dbReference>
<feature type="domain" description="Amino acid transporter transmembrane" evidence="7">
    <location>
        <begin position="567"/>
        <end position="966"/>
    </location>
</feature>
<feature type="transmembrane region" description="Helical" evidence="6">
    <location>
        <begin position="598"/>
        <end position="620"/>
    </location>
</feature>
<evidence type="ECO:0000256" key="3">
    <source>
        <dbReference type="ARBA" id="ARBA00022989"/>
    </source>
</evidence>
<feature type="transmembrane region" description="Helical" evidence="6">
    <location>
        <begin position="722"/>
        <end position="746"/>
    </location>
</feature>
<evidence type="ECO:0000313" key="8">
    <source>
        <dbReference type="EMBL" id="OXU24732.1"/>
    </source>
</evidence>
<feature type="transmembrane region" description="Helical" evidence="6">
    <location>
        <begin position="61"/>
        <end position="83"/>
    </location>
</feature>
<dbReference type="AlphaFoldDB" id="A0A232F2B6"/>
<feature type="transmembrane region" description="Helical" evidence="6">
    <location>
        <begin position="796"/>
        <end position="820"/>
    </location>
</feature>
<keyword evidence="4 6" id="KW-0472">Membrane</keyword>
<dbReference type="GO" id="GO:0015179">
    <property type="term" value="F:L-amino acid transmembrane transporter activity"/>
    <property type="evidence" value="ECO:0007669"/>
    <property type="project" value="TreeGrafter"/>
</dbReference>
<keyword evidence="3 6" id="KW-1133">Transmembrane helix</keyword>
<dbReference type="STRING" id="543379.A0A232F2B6"/>
<dbReference type="Proteomes" id="UP000215335">
    <property type="component" value="Unassembled WGS sequence"/>
</dbReference>
<evidence type="ECO:0000256" key="5">
    <source>
        <dbReference type="SAM" id="MobiDB-lite"/>
    </source>
</evidence>
<comment type="caution">
    <text evidence="8">The sequence shown here is derived from an EMBL/GenBank/DDBJ whole genome shotgun (WGS) entry which is preliminary data.</text>
</comment>
<feature type="transmembrane region" description="Helical" evidence="6">
    <location>
        <begin position="886"/>
        <end position="903"/>
    </location>
</feature>
<keyword evidence="2 6" id="KW-0812">Transmembrane</keyword>
<sequence length="1032" mass="114484">MQKFEGDTRNAQTGTDDYDPEEHRSPEQLTSGTFAVFMHLIKAAIGSGILFLPYAFRRTGYLAAILCSIFIGTISIHTALITVQCCQILCKRSHVPSLNFAETAEASFKLGPEPFRKYAGAFALATNVIVCFVQYETAVIYSLYVASSFQQVFEYLSGWNHQDVRIYLLVFLPIFCALSLIPNFKYLVPFTVIGSICLLLGFCTTLYYMVDQFPSPSRLEMYTDIEQLAIYCSVFLFAVHNMSMLMPLENTMRHPRRMALVLVVSMIVNVIVNVTFGFLGYNKYQNACDTVIKNLPLNELPAQMVKVAVSLSVLLTYGLQYYVPITILWPMIAKRIGNKRVYETFFRLGGVIACTSLAIALPHLAPLLGLFAALSMTTVMLLIPSMIEITTKWNDPGRSRHYLMLVKNVFILFVWLIIMVFGTIENIRDILREYSGAEDPNVAICVGKLHYTDPKITSPRPEKRFLNKKTTSNYGCSREILKKNSAECDPVSRRERGRETLLTLLELSTRDNDLQISRMGKKEEANEAPGEQMRDFSSTTKIAPVIGQYHEKDELYDPFDHRDKKHTTSDVGSATHLIKSSLGTGILAMPSAIKNGGLLVGGIGTIIIGILCSHCVHILVRSSHVLCRRTKTPQMTYAETAGAAFESGPLAVRKYATFAKNLVNWALCATYVGGACVYIVFIADAIKVLGDEYSGIDIPKRTYMLCLIPAVVLLGQIRHLKILVPFSVIANMSLTIGFSITLYYIFSDLKPLSEIHYVSTWAQMPKFFATVIFAIEGIGTVMPIENSMANPNHFIGCPGVLNISMTVVISLYTMMGVFGYLSFGDDAKGSITLNLPPGDILAQVVNILIALAVILTYGLQFFVPLEIIWNSIKHKFSHRWEVLGETVMRILMVLLTVSVAMLVPRLEPFISLVGAIFFSFLGIFIPAVVETVSCWECHLGTCNWRLWKNCFLALVAVCALISGTWISLLDIISLYTTSESGLVDSGNKTIVNATVQTILSTTLGVINSTTTLSPVDLTTNVSPVDVITTLLP</sequence>
<feature type="transmembrane region" description="Helical" evidence="6">
    <location>
        <begin position="301"/>
        <end position="323"/>
    </location>
</feature>
<feature type="transmembrane region" description="Helical" evidence="6">
    <location>
        <begin position="118"/>
        <end position="144"/>
    </location>
</feature>
<feature type="transmembrane region" description="Helical" evidence="6">
    <location>
        <begin position="840"/>
        <end position="865"/>
    </location>
</feature>
<organism evidence="8 9">
    <name type="scientific">Trichomalopsis sarcophagae</name>
    <dbReference type="NCBI Taxonomy" id="543379"/>
    <lineage>
        <taxon>Eukaryota</taxon>
        <taxon>Metazoa</taxon>
        <taxon>Ecdysozoa</taxon>
        <taxon>Arthropoda</taxon>
        <taxon>Hexapoda</taxon>
        <taxon>Insecta</taxon>
        <taxon>Pterygota</taxon>
        <taxon>Neoptera</taxon>
        <taxon>Endopterygota</taxon>
        <taxon>Hymenoptera</taxon>
        <taxon>Apocrita</taxon>
        <taxon>Proctotrupomorpha</taxon>
        <taxon>Chalcidoidea</taxon>
        <taxon>Pteromalidae</taxon>
        <taxon>Pteromalinae</taxon>
        <taxon>Trichomalopsis</taxon>
    </lineage>
</organism>
<feature type="transmembrane region" description="Helical" evidence="6">
    <location>
        <begin position="766"/>
        <end position="784"/>
    </location>
</feature>
<reference evidence="8 9" key="1">
    <citation type="journal article" date="2017" name="Curr. Biol.">
        <title>The Evolution of Venom by Co-option of Single-Copy Genes.</title>
        <authorList>
            <person name="Martinson E.O."/>
            <person name="Mrinalini"/>
            <person name="Kelkar Y.D."/>
            <person name="Chang C.H."/>
            <person name="Werren J.H."/>
        </authorList>
    </citation>
    <scope>NUCLEOTIDE SEQUENCE [LARGE SCALE GENOMIC DNA]</scope>
    <source>
        <strain evidence="8 9">Alberta</strain>
        <tissue evidence="8">Whole body</tissue>
    </source>
</reference>
<evidence type="ECO:0000256" key="2">
    <source>
        <dbReference type="ARBA" id="ARBA00022692"/>
    </source>
</evidence>
<keyword evidence="9" id="KW-1185">Reference proteome</keyword>
<protein>
    <recommendedName>
        <fullName evidence="7">Amino acid transporter transmembrane domain-containing protein</fullName>
    </recommendedName>
</protein>
<feature type="transmembrane region" description="Helical" evidence="6">
    <location>
        <begin position="402"/>
        <end position="424"/>
    </location>
</feature>
<feature type="transmembrane region" description="Helical" evidence="6">
    <location>
        <begin position="344"/>
        <end position="361"/>
    </location>
</feature>
<dbReference type="Pfam" id="PF01490">
    <property type="entry name" value="Aa_trans"/>
    <property type="match status" value="2"/>
</dbReference>
<dbReference type="PANTHER" id="PTHR22950">
    <property type="entry name" value="AMINO ACID TRANSPORTER"/>
    <property type="match status" value="1"/>
</dbReference>
<feature type="transmembrane region" description="Helical" evidence="6">
    <location>
        <begin position="228"/>
        <end position="248"/>
    </location>
</feature>
<evidence type="ECO:0000313" key="9">
    <source>
        <dbReference type="Proteomes" id="UP000215335"/>
    </source>
</evidence>